<dbReference type="Proteomes" id="UP001055125">
    <property type="component" value="Unassembled WGS sequence"/>
</dbReference>
<reference evidence="1" key="2">
    <citation type="submission" date="2021-08" db="EMBL/GenBank/DDBJ databases">
        <authorList>
            <person name="Tani A."/>
            <person name="Ola A."/>
            <person name="Ogura Y."/>
            <person name="Katsura K."/>
            <person name="Hayashi T."/>
        </authorList>
    </citation>
    <scope>NUCLEOTIDE SEQUENCE</scope>
    <source>
        <strain evidence="1">DSM 19015</strain>
    </source>
</reference>
<accession>A0ABQ4RQ79</accession>
<comment type="caution">
    <text evidence="1">The sequence shown here is derived from an EMBL/GenBank/DDBJ whole genome shotgun (WGS) entry which is preliminary data.</text>
</comment>
<evidence type="ECO:0000313" key="1">
    <source>
        <dbReference type="EMBL" id="GJD92921.1"/>
    </source>
</evidence>
<evidence type="ECO:0000313" key="2">
    <source>
        <dbReference type="Proteomes" id="UP001055125"/>
    </source>
</evidence>
<dbReference type="InterPro" id="IPR011050">
    <property type="entry name" value="Pectin_lyase_fold/virulence"/>
</dbReference>
<sequence>MIAFATPLQRLRANSSDQFENGARYLYPSGRPITRLRYLGQQDGQHFYAAADDAAATLPPAKAAPPAPHWSETLPAAVGYPDTLNGALLRIRSSTAQKNGHVILDRSTRGGYRIVEVDAGVLAHDITIGRLKAEDIFRCGVRVRGDRWHIHDVILKHGAHRNTGRDLPEGIEVHDGTGHLFEDFEISGFYMADVPGQYTNGDCIATEGGTGGIVRRGRCIGASDGGMDLKGIWYVDDCYIAECNRALRAWDEVTVGTLRIHNPAGAALWLAKNAKLTVERLIVTSDRPCILFRSESGGHLTVKSADLSGVAPGSTLKRQDGSGVTWDLSPGCVLP</sequence>
<name>A0ABQ4RQ79_9HYPH</name>
<dbReference type="SUPFAM" id="SSF51126">
    <property type="entry name" value="Pectin lyase-like"/>
    <property type="match status" value="1"/>
</dbReference>
<gene>
    <name evidence="1" type="ORF">OCOJLMKI_0104</name>
</gene>
<dbReference type="EMBL" id="BPQP01000001">
    <property type="protein sequence ID" value="GJD92921.1"/>
    <property type="molecule type" value="Genomic_DNA"/>
</dbReference>
<organism evidence="1 2">
    <name type="scientific">Methylobacterium iners</name>
    <dbReference type="NCBI Taxonomy" id="418707"/>
    <lineage>
        <taxon>Bacteria</taxon>
        <taxon>Pseudomonadati</taxon>
        <taxon>Pseudomonadota</taxon>
        <taxon>Alphaproteobacteria</taxon>
        <taxon>Hyphomicrobiales</taxon>
        <taxon>Methylobacteriaceae</taxon>
        <taxon>Methylobacterium</taxon>
    </lineage>
</organism>
<keyword evidence="2" id="KW-1185">Reference proteome</keyword>
<protein>
    <submittedName>
        <fullName evidence="1">Uncharacterized protein</fullName>
    </submittedName>
</protein>
<dbReference type="RefSeq" id="WP_238242031.1">
    <property type="nucleotide sequence ID" value="NZ_BPQP01000001.1"/>
</dbReference>
<proteinExistence type="predicted"/>
<reference evidence="1" key="1">
    <citation type="journal article" date="2021" name="Front. Microbiol.">
        <title>Comprehensive Comparative Genomics and Phenotyping of Methylobacterium Species.</title>
        <authorList>
            <person name="Alessa O."/>
            <person name="Ogura Y."/>
            <person name="Fujitani Y."/>
            <person name="Takami H."/>
            <person name="Hayashi T."/>
            <person name="Sahin N."/>
            <person name="Tani A."/>
        </authorList>
    </citation>
    <scope>NUCLEOTIDE SEQUENCE</scope>
    <source>
        <strain evidence="1">DSM 19015</strain>
    </source>
</reference>